<dbReference type="RefSeq" id="WP_188716638.1">
    <property type="nucleotide sequence ID" value="NZ_BAABBD010000006.1"/>
</dbReference>
<dbReference type="PANTHER" id="PTHR43233:SF1">
    <property type="entry name" value="FAMILY N-ACETYLTRANSFERASE, PUTATIVE (AFU_ORTHOLOGUE AFUA_6G03350)-RELATED"/>
    <property type="match status" value="1"/>
</dbReference>
<name>A0ABQ2KGT3_9MICO</name>
<reference evidence="4" key="1">
    <citation type="journal article" date="2019" name="Int. J. Syst. Evol. Microbiol.">
        <title>The Global Catalogue of Microorganisms (GCM) 10K type strain sequencing project: providing services to taxonomists for standard genome sequencing and annotation.</title>
        <authorList>
            <consortium name="The Broad Institute Genomics Platform"/>
            <consortium name="The Broad Institute Genome Sequencing Center for Infectious Disease"/>
            <person name="Wu L."/>
            <person name="Ma J."/>
        </authorList>
    </citation>
    <scope>NUCLEOTIDE SEQUENCE [LARGE SCALE GENOMIC DNA]</scope>
    <source>
        <strain evidence="4">CGMCC 1.6960</strain>
    </source>
</reference>
<dbReference type="InterPro" id="IPR016181">
    <property type="entry name" value="Acyl_CoA_acyltransferase"/>
</dbReference>
<dbReference type="CDD" id="cd04301">
    <property type="entry name" value="NAT_SF"/>
    <property type="match status" value="1"/>
</dbReference>
<dbReference type="PROSITE" id="PS51186">
    <property type="entry name" value="GNAT"/>
    <property type="match status" value="1"/>
</dbReference>
<sequence>MHEQGSGAAAITGLAVRRALVAGHEVDTDRARLDVPRVHRWLSTDAYWAMGRPLELMERAIAGSLSFGAYGPDGAQSAYARVITDGATFAWLCDVYVDRGARGIGLGSALVGAILAALEPYGLKRTMLVTADAHEVYARHGFEVAAHPEQLMARMRDETPPPAPHHDASRPGADA</sequence>
<dbReference type="InterPro" id="IPR000182">
    <property type="entry name" value="GNAT_dom"/>
</dbReference>
<dbReference type="Pfam" id="PF00583">
    <property type="entry name" value="Acetyltransf_1"/>
    <property type="match status" value="1"/>
</dbReference>
<accession>A0ABQ2KGT3</accession>
<evidence type="ECO:0000313" key="4">
    <source>
        <dbReference type="Proteomes" id="UP000626982"/>
    </source>
</evidence>
<evidence type="ECO:0000313" key="3">
    <source>
        <dbReference type="EMBL" id="GGN81150.1"/>
    </source>
</evidence>
<evidence type="ECO:0000259" key="2">
    <source>
        <dbReference type="PROSITE" id="PS51186"/>
    </source>
</evidence>
<evidence type="ECO:0000256" key="1">
    <source>
        <dbReference type="SAM" id="MobiDB-lite"/>
    </source>
</evidence>
<feature type="domain" description="N-acetyltransferase" evidence="2">
    <location>
        <begin position="26"/>
        <end position="157"/>
    </location>
</feature>
<gene>
    <name evidence="3" type="ORF">GCM10010968_09750</name>
</gene>
<proteinExistence type="predicted"/>
<dbReference type="Proteomes" id="UP000626982">
    <property type="component" value="Unassembled WGS sequence"/>
</dbReference>
<dbReference type="PANTHER" id="PTHR43233">
    <property type="entry name" value="FAMILY N-ACETYLTRANSFERASE, PUTATIVE (AFU_ORTHOLOGUE AFUA_6G03350)-RELATED"/>
    <property type="match status" value="1"/>
</dbReference>
<comment type="caution">
    <text evidence="3">The sequence shown here is derived from an EMBL/GenBank/DDBJ whole genome shotgun (WGS) entry which is preliminary data.</text>
</comment>
<protein>
    <submittedName>
        <fullName evidence="3">N-acetyltransferase</fullName>
    </submittedName>
</protein>
<feature type="region of interest" description="Disordered" evidence="1">
    <location>
        <begin position="156"/>
        <end position="175"/>
    </location>
</feature>
<dbReference type="EMBL" id="BMLM01000001">
    <property type="protein sequence ID" value="GGN81150.1"/>
    <property type="molecule type" value="Genomic_DNA"/>
</dbReference>
<organism evidence="3 4">
    <name type="scientific">Agrococcus terreus</name>
    <dbReference type="NCBI Taxonomy" id="574649"/>
    <lineage>
        <taxon>Bacteria</taxon>
        <taxon>Bacillati</taxon>
        <taxon>Actinomycetota</taxon>
        <taxon>Actinomycetes</taxon>
        <taxon>Micrococcales</taxon>
        <taxon>Microbacteriaceae</taxon>
        <taxon>Agrococcus</taxon>
    </lineage>
</organism>
<dbReference type="InterPro" id="IPR053144">
    <property type="entry name" value="Acetyltransferase_Butenolide"/>
</dbReference>
<feature type="compositionally biased region" description="Basic and acidic residues" evidence="1">
    <location>
        <begin position="156"/>
        <end position="169"/>
    </location>
</feature>
<dbReference type="SUPFAM" id="SSF55729">
    <property type="entry name" value="Acyl-CoA N-acyltransferases (Nat)"/>
    <property type="match status" value="1"/>
</dbReference>
<keyword evidence="4" id="KW-1185">Reference proteome</keyword>
<dbReference type="Gene3D" id="3.40.630.30">
    <property type="match status" value="1"/>
</dbReference>